<evidence type="ECO:0000313" key="2">
    <source>
        <dbReference type="Proteomes" id="UP000001631"/>
    </source>
</evidence>
<accession>C0NMA0</accession>
<sequence>METTPRKHLKEGHLLRKPMFGRSEVQVSINIHILRGLNACLRAILKSIFVLGIKEEAGIKRKSSSPRISSRRVGIYIPQTTGEPRLLELDHNHQQVKWRGRGSFIAHDQTLGFTLTCLQPLQTLDSLGV</sequence>
<proteinExistence type="predicted"/>
<dbReference type="EMBL" id="GG663367">
    <property type="protein sequence ID" value="EEH07751.1"/>
    <property type="molecule type" value="Genomic_DNA"/>
</dbReference>
<gene>
    <name evidence="1" type="ORF">HCBG_04630</name>
</gene>
<dbReference type="Proteomes" id="UP000001631">
    <property type="component" value="Unassembled WGS sequence"/>
</dbReference>
<evidence type="ECO:0000313" key="1">
    <source>
        <dbReference type="EMBL" id="EEH07751.1"/>
    </source>
</evidence>
<dbReference type="RefSeq" id="XP_045288232.1">
    <property type="nucleotide sequence ID" value="XM_045431679.1"/>
</dbReference>
<keyword evidence="2" id="KW-1185">Reference proteome</keyword>
<name>C0NMA0_AJECG</name>
<organism evidence="1 2">
    <name type="scientific">Ajellomyces capsulatus (strain G186AR / H82 / ATCC MYA-2454 / RMSCC 2432)</name>
    <name type="common">Darling's disease fungus</name>
    <name type="synonym">Histoplasma capsulatum</name>
    <dbReference type="NCBI Taxonomy" id="447093"/>
    <lineage>
        <taxon>Eukaryota</taxon>
        <taxon>Fungi</taxon>
        <taxon>Dikarya</taxon>
        <taxon>Ascomycota</taxon>
        <taxon>Pezizomycotina</taxon>
        <taxon>Eurotiomycetes</taxon>
        <taxon>Eurotiomycetidae</taxon>
        <taxon>Onygenales</taxon>
        <taxon>Ajellomycetaceae</taxon>
        <taxon>Histoplasma</taxon>
    </lineage>
</organism>
<protein>
    <submittedName>
        <fullName evidence="1">Uncharacterized protein</fullName>
    </submittedName>
</protein>
<dbReference type="HOGENOM" id="CLU_1948225_0_0_1"/>
<dbReference type="InParanoid" id="C0NMA0"/>
<dbReference type="AlphaFoldDB" id="C0NMA0"/>
<dbReference type="GeneID" id="69037646"/>
<reference evidence="1" key="1">
    <citation type="submission" date="2009-02" db="EMBL/GenBank/DDBJ databases">
        <title>The Genome Sequence of Ajellomyces capsulatus strain G186AR.</title>
        <authorList>
            <consortium name="The Broad Institute Genome Sequencing Platform"/>
            <person name="Champion M."/>
            <person name="Cuomo C."/>
            <person name="Ma L.-J."/>
            <person name="Henn M.R."/>
            <person name="Sil A."/>
            <person name="Goldman B."/>
            <person name="Young S.K."/>
            <person name="Kodira C.D."/>
            <person name="Zeng Q."/>
            <person name="Koehrsen M."/>
            <person name="Alvarado L."/>
            <person name="Berlin A."/>
            <person name="Borenstein D."/>
            <person name="Chen Z."/>
            <person name="Engels R."/>
            <person name="Freedman E."/>
            <person name="Gellesch M."/>
            <person name="Goldberg J."/>
            <person name="Griggs A."/>
            <person name="Gujja S."/>
            <person name="Heiman D."/>
            <person name="Hepburn T."/>
            <person name="Howarth C."/>
            <person name="Jen D."/>
            <person name="Larson L."/>
            <person name="Lewis B."/>
            <person name="Mehta T."/>
            <person name="Park D."/>
            <person name="Pearson M."/>
            <person name="Roberts A."/>
            <person name="Saif S."/>
            <person name="Shea T."/>
            <person name="Shenoy N."/>
            <person name="Sisk P."/>
            <person name="Stolte C."/>
            <person name="Sykes S."/>
            <person name="Walk T."/>
            <person name="White J."/>
            <person name="Yandava C."/>
            <person name="Klein B."/>
            <person name="McEwen J.G."/>
            <person name="Puccia R."/>
            <person name="Goldman G.H."/>
            <person name="Felipe M.S."/>
            <person name="Nino-Vega G."/>
            <person name="San-Blas G."/>
            <person name="Taylor J."/>
            <person name="Mendoza L."/>
            <person name="Galagan J."/>
            <person name="Nusbaum C."/>
            <person name="Birren B."/>
        </authorList>
    </citation>
    <scope>NUCLEOTIDE SEQUENCE</scope>
    <source>
        <strain evidence="1">G186AR</strain>
    </source>
</reference>